<proteinExistence type="predicted"/>
<name>K2G3R4_9BACT</name>
<gene>
    <name evidence="1" type="ORF">ACD_2C00258G0002</name>
</gene>
<dbReference type="EMBL" id="AMFJ01000258">
    <property type="protein sequence ID" value="EKE28962.1"/>
    <property type="molecule type" value="Genomic_DNA"/>
</dbReference>
<comment type="caution">
    <text evidence="1">The sequence shown here is derived from an EMBL/GenBank/DDBJ whole genome shotgun (WGS) entry which is preliminary data.</text>
</comment>
<organism evidence="1">
    <name type="scientific">uncultured bacterium</name>
    <name type="common">gcode 4</name>
    <dbReference type="NCBI Taxonomy" id="1234023"/>
    <lineage>
        <taxon>Bacteria</taxon>
        <taxon>environmental samples</taxon>
    </lineage>
</organism>
<sequence>MKIIYKKNLQLLTVVWEFTMVCSCRSCDMNFWMKLSKSNR</sequence>
<protein>
    <submittedName>
        <fullName evidence="1">Uncharacterized protein</fullName>
    </submittedName>
</protein>
<dbReference type="AlphaFoldDB" id="K2G3R4"/>
<evidence type="ECO:0000313" key="1">
    <source>
        <dbReference type="EMBL" id="EKE28962.1"/>
    </source>
</evidence>
<reference evidence="1" key="1">
    <citation type="journal article" date="2012" name="Science">
        <title>Fermentation, hydrogen, and sulfur metabolism in multiple uncultivated bacterial phyla.</title>
        <authorList>
            <person name="Wrighton K.C."/>
            <person name="Thomas B.C."/>
            <person name="Sharon I."/>
            <person name="Miller C.S."/>
            <person name="Castelle C.J."/>
            <person name="VerBerkmoes N.C."/>
            <person name="Wilkins M.J."/>
            <person name="Hettich R.L."/>
            <person name="Lipton M.S."/>
            <person name="Williams K.H."/>
            <person name="Long P.E."/>
            <person name="Banfield J.F."/>
        </authorList>
    </citation>
    <scope>NUCLEOTIDE SEQUENCE [LARGE SCALE GENOMIC DNA]</scope>
</reference>
<accession>K2G3R4</accession>